<comment type="caution">
    <text evidence="2">The sequence shown here is derived from an EMBL/GenBank/DDBJ whole genome shotgun (WGS) entry which is preliminary data.</text>
</comment>
<accession>A0A6N7QVA3</accession>
<reference evidence="2 3" key="1">
    <citation type="submission" date="2019-11" db="EMBL/GenBank/DDBJ databases">
        <authorList>
            <person name="Zhang X.Y."/>
        </authorList>
    </citation>
    <scope>NUCLEOTIDE SEQUENCE [LARGE SCALE GENOMIC DNA]</scope>
    <source>
        <strain evidence="2 3">C176</strain>
    </source>
</reference>
<dbReference type="Pfam" id="PF13619">
    <property type="entry name" value="KTSC"/>
    <property type="match status" value="1"/>
</dbReference>
<evidence type="ECO:0000313" key="3">
    <source>
        <dbReference type="Proteomes" id="UP000433788"/>
    </source>
</evidence>
<feature type="domain" description="KTSC" evidence="1">
    <location>
        <begin position="5"/>
        <end position="62"/>
    </location>
</feature>
<sequence length="64" mass="7320">MQSVSSKAIDAIGYDPTTQRLRIIFRQGRTYDYCGVPAHIYEQFLRAASKGGFFNTHIDGRYQC</sequence>
<proteinExistence type="predicted"/>
<evidence type="ECO:0000259" key="1">
    <source>
        <dbReference type="Pfam" id="PF13619"/>
    </source>
</evidence>
<name>A0A6N7QVA3_9GAMM</name>
<keyword evidence="3" id="KW-1185">Reference proteome</keyword>
<dbReference type="EMBL" id="WJPP01000005">
    <property type="protein sequence ID" value="MRH79078.1"/>
    <property type="molecule type" value="Genomic_DNA"/>
</dbReference>
<dbReference type="AlphaFoldDB" id="A0A6N7QVA3"/>
<protein>
    <submittedName>
        <fullName evidence="2">KTSC domain-containing protein</fullName>
    </submittedName>
</protein>
<dbReference type="InterPro" id="IPR025309">
    <property type="entry name" value="KTSC_dom"/>
</dbReference>
<gene>
    <name evidence="2" type="ORF">GH984_10235</name>
</gene>
<organism evidence="2 3">
    <name type="scientific">Spiribacter salilacus</name>
    <dbReference type="NCBI Taxonomy" id="2664894"/>
    <lineage>
        <taxon>Bacteria</taxon>
        <taxon>Pseudomonadati</taxon>
        <taxon>Pseudomonadota</taxon>
        <taxon>Gammaproteobacteria</taxon>
        <taxon>Chromatiales</taxon>
        <taxon>Ectothiorhodospiraceae</taxon>
        <taxon>Spiribacter</taxon>
    </lineage>
</organism>
<dbReference type="Proteomes" id="UP000433788">
    <property type="component" value="Unassembled WGS sequence"/>
</dbReference>
<evidence type="ECO:0000313" key="2">
    <source>
        <dbReference type="EMBL" id="MRH79078.1"/>
    </source>
</evidence>